<gene>
    <name evidence="3" type="ORF">T190115A13A_50048</name>
</gene>
<dbReference type="RefSeq" id="WP_348739403.1">
    <property type="nucleotide sequence ID" value="NZ_CAXJRC010000042.1"/>
</dbReference>
<evidence type="ECO:0000256" key="1">
    <source>
        <dbReference type="SAM" id="SignalP"/>
    </source>
</evidence>
<dbReference type="EMBL" id="CAXJRC010000042">
    <property type="protein sequence ID" value="CAL2107806.1"/>
    <property type="molecule type" value="Genomic_DNA"/>
</dbReference>
<keyword evidence="4" id="KW-1185">Reference proteome</keyword>
<evidence type="ECO:0000313" key="4">
    <source>
        <dbReference type="Proteomes" id="UP001497602"/>
    </source>
</evidence>
<organism evidence="3 4">
    <name type="scientific">Tenacibaculum vairaonense</name>
    <dbReference type="NCBI Taxonomy" id="3137860"/>
    <lineage>
        <taxon>Bacteria</taxon>
        <taxon>Pseudomonadati</taxon>
        <taxon>Bacteroidota</taxon>
        <taxon>Flavobacteriia</taxon>
        <taxon>Flavobacteriales</taxon>
        <taxon>Flavobacteriaceae</taxon>
        <taxon>Tenacibaculum</taxon>
    </lineage>
</organism>
<feature type="chain" id="PRO_5045705040" description="DUF6970 domain-containing protein" evidence="1">
    <location>
        <begin position="18"/>
        <end position="118"/>
    </location>
</feature>
<dbReference type="Pfam" id="PF22311">
    <property type="entry name" value="DUF6970"/>
    <property type="match status" value="1"/>
</dbReference>
<accession>A0ABM9PPX5</accession>
<feature type="domain" description="DUF6970" evidence="2">
    <location>
        <begin position="50"/>
        <end position="117"/>
    </location>
</feature>
<dbReference type="PROSITE" id="PS51257">
    <property type="entry name" value="PROKAR_LIPOPROTEIN"/>
    <property type="match status" value="1"/>
</dbReference>
<name>A0ABM9PPX5_9FLAO</name>
<comment type="caution">
    <text evidence="3">The sequence shown here is derived from an EMBL/GenBank/DDBJ whole genome shotgun (WGS) entry which is preliminary data.</text>
</comment>
<sequence length="118" mass="13330">MKTTVLLLTLVFFFSCADNDVKNEVCGVENPIEQLAWLKKKKEDLEKMASPGKKHIIQYTYKNQPVFLIDACVDCADGLQYLFNCAGEKICEFGGIDGRNTCPDFDKTKTNKIVLWGN</sequence>
<dbReference type="InterPro" id="IPR054243">
    <property type="entry name" value="DUF6970"/>
</dbReference>
<reference evidence="3 4" key="1">
    <citation type="submission" date="2024-05" db="EMBL/GenBank/DDBJ databases">
        <authorList>
            <person name="Duchaud E."/>
        </authorList>
    </citation>
    <scope>NUCLEOTIDE SEQUENCE [LARGE SCALE GENOMIC DNA]</scope>
    <source>
        <strain evidence="3">Ena-SAMPLE-TAB-13-05-2024-13:56:06:370-140305</strain>
    </source>
</reference>
<dbReference type="Proteomes" id="UP001497602">
    <property type="component" value="Unassembled WGS sequence"/>
</dbReference>
<protein>
    <recommendedName>
        <fullName evidence="2">DUF6970 domain-containing protein</fullName>
    </recommendedName>
</protein>
<feature type="signal peptide" evidence="1">
    <location>
        <begin position="1"/>
        <end position="17"/>
    </location>
</feature>
<evidence type="ECO:0000313" key="3">
    <source>
        <dbReference type="EMBL" id="CAL2107806.1"/>
    </source>
</evidence>
<proteinExistence type="predicted"/>
<keyword evidence="1" id="KW-0732">Signal</keyword>
<evidence type="ECO:0000259" key="2">
    <source>
        <dbReference type="Pfam" id="PF22311"/>
    </source>
</evidence>